<proteinExistence type="predicted"/>
<evidence type="ECO:0000313" key="2">
    <source>
        <dbReference type="EMBL" id="CAI8606233.1"/>
    </source>
</evidence>
<name>A0AAV1A9F1_VICFA</name>
<organism evidence="2 3">
    <name type="scientific">Vicia faba</name>
    <name type="common">Broad bean</name>
    <name type="synonym">Faba vulgaris</name>
    <dbReference type="NCBI Taxonomy" id="3906"/>
    <lineage>
        <taxon>Eukaryota</taxon>
        <taxon>Viridiplantae</taxon>
        <taxon>Streptophyta</taxon>
        <taxon>Embryophyta</taxon>
        <taxon>Tracheophyta</taxon>
        <taxon>Spermatophyta</taxon>
        <taxon>Magnoliopsida</taxon>
        <taxon>eudicotyledons</taxon>
        <taxon>Gunneridae</taxon>
        <taxon>Pentapetalae</taxon>
        <taxon>rosids</taxon>
        <taxon>fabids</taxon>
        <taxon>Fabales</taxon>
        <taxon>Fabaceae</taxon>
        <taxon>Papilionoideae</taxon>
        <taxon>50 kb inversion clade</taxon>
        <taxon>NPAAA clade</taxon>
        <taxon>Hologalegina</taxon>
        <taxon>IRL clade</taxon>
        <taxon>Fabeae</taxon>
        <taxon>Vicia</taxon>
    </lineage>
</organism>
<evidence type="ECO:0000256" key="1">
    <source>
        <dbReference type="SAM" id="MobiDB-lite"/>
    </source>
</evidence>
<gene>
    <name evidence="2" type="ORF">VFH_III220160</name>
</gene>
<evidence type="ECO:0000313" key="3">
    <source>
        <dbReference type="Proteomes" id="UP001157006"/>
    </source>
</evidence>
<dbReference type="Proteomes" id="UP001157006">
    <property type="component" value="Chromosome 3"/>
</dbReference>
<feature type="region of interest" description="Disordered" evidence="1">
    <location>
        <begin position="62"/>
        <end position="82"/>
    </location>
</feature>
<protein>
    <submittedName>
        <fullName evidence="2">Uncharacterized protein</fullName>
    </submittedName>
</protein>
<dbReference type="EMBL" id="OX451738">
    <property type="protein sequence ID" value="CAI8606233.1"/>
    <property type="molecule type" value="Genomic_DNA"/>
</dbReference>
<feature type="compositionally biased region" description="Acidic residues" evidence="1">
    <location>
        <begin position="67"/>
        <end position="82"/>
    </location>
</feature>
<dbReference type="AlphaFoldDB" id="A0AAV1A9F1"/>
<keyword evidence="3" id="KW-1185">Reference proteome</keyword>
<reference evidence="2 3" key="1">
    <citation type="submission" date="2023-01" db="EMBL/GenBank/DDBJ databases">
        <authorList>
            <person name="Kreplak J."/>
        </authorList>
    </citation>
    <scope>NUCLEOTIDE SEQUENCE [LARGE SCALE GENOMIC DNA]</scope>
</reference>
<sequence length="260" mass="29667">MWWKSEHGSLKNDLKPLVNDEDATMLTMCAEETKCDVEIYTKKRLSSGEKTYMERLKEKEKGYVNVEENEDGEDSESSEDSLNDIYFKDSEEEMMYDFDEDMGEGAGIGGVDNGDGTSQMDNGQGIHKELNTADMQREHVIEDDYITNELDSGADDDSDDGRPSVIRFNEHENLIKEFKFKVGMKISSLKQFKKPVLEHNVLNGREVRFAKNDGTRIKTLFHKHKYGGKFFNKNANADWVSRVIVDKLKNNSGFQSKAAS</sequence>
<accession>A0AAV1A9F1</accession>